<organism evidence="8 9">
    <name type="scientific">Cichlidogyrus casuarinus</name>
    <dbReference type="NCBI Taxonomy" id="1844966"/>
    <lineage>
        <taxon>Eukaryota</taxon>
        <taxon>Metazoa</taxon>
        <taxon>Spiralia</taxon>
        <taxon>Lophotrochozoa</taxon>
        <taxon>Platyhelminthes</taxon>
        <taxon>Monogenea</taxon>
        <taxon>Monopisthocotylea</taxon>
        <taxon>Dactylogyridea</taxon>
        <taxon>Ancyrocephalidae</taxon>
        <taxon>Cichlidogyrus</taxon>
    </lineage>
</organism>
<keyword evidence="6" id="KW-0206">Cytoskeleton</keyword>
<dbReference type="EMBL" id="JBJKFK010001440">
    <property type="protein sequence ID" value="KAL3313094.1"/>
    <property type="molecule type" value="Genomic_DNA"/>
</dbReference>
<keyword evidence="9" id="KW-1185">Reference proteome</keyword>
<dbReference type="AlphaFoldDB" id="A0ABD2Q0C1"/>
<evidence type="ECO:0000313" key="9">
    <source>
        <dbReference type="Proteomes" id="UP001626550"/>
    </source>
</evidence>
<proteinExistence type="inferred from homology"/>
<comment type="subcellular location">
    <subcellularLocation>
        <location evidence="2">Cytoplasm</location>
        <location evidence="2">Cytoskeleton</location>
        <location evidence="2">Cilium axoneme</location>
    </subcellularLocation>
</comment>
<name>A0ABD2Q0C1_9PLAT</name>
<keyword evidence="7" id="KW-0966">Cell projection</keyword>
<evidence type="ECO:0000256" key="6">
    <source>
        <dbReference type="ARBA" id="ARBA00023212"/>
    </source>
</evidence>
<dbReference type="GO" id="GO:0005930">
    <property type="term" value="C:axoneme"/>
    <property type="evidence" value="ECO:0007669"/>
    <property type="project" value="UniProtKB-SubCell"/>
</dbReference>
<evidence type="ECO:0000256" key="5">
    <source>
        <dbReference type="ARBA" id="ARBA00022490"/>
    </source>
</evidence>
<sequence length="158" mass="18478">MSMFNRLKGPVVRDSNQIKMCFEEMYDGILISDELRKALLVDDSDNYNLFDNSDRDEFLFRLFKHICLGGELCQVETDLQVYLDFTRALYRDLVSVVKASDTKQLRLISQVYEVKIRDGKDLIFPSTMEHTNTFAYAIVDPMKRTLTFLWHEFGIGLL</sequence>
<gene>
    <name evidence="8" type="ORF">Ciccas_008310</name>
</gene>
<dbReference type="Pfam" id="PF14926">
    <property type="entry name" value="CFAP300"/>
    <property type="match status" value="1"/>
</dbReference>
<evidence type="ECO:0000256" key="4">
    <source>
        <dbReference type="ARBA" id="ARBA00022174"/>
    </source>
</evidence>
<dbReference type="InterPro" id="IPR029416">
    <property type="entry name" value="CFAP300"/>
</dbReference>
<evidence type="ECO:0000256" key="1">
    <source>
        <dbReference type="ARBA" id="ARBA00002404"/>
    </source>
</evidence>
<protein>
    <recommendedName>
        <fullName evidence="4">Cilia- and flagella-associated protein 300</fullName>
    </recommendedName>
</protein>
<evidence type="ECO:0000256" key="3">
    <source>
        <dbReference type="ARBA" id="ARBA00009205"/>
    </source>
</evidence>
<accession>A0ABD2Q0C1</accession>
<evidence type="ECO:0000256" key="7">
    <source>
        <dbReference type="ARBA" id="ARBA00023273"/>
    </source>
</evidence>
<comment type="caution">
    <text evidence="8">The sequence shown here is derived from an EMBL/GenBank/DDBJ whole genome shotgun (WGS) entry which is preliminary data.</text>
</comment>
<dbReference type="PANTHER" id="PTHR31078:SF1">
    <property type="entry name" value="CILIA- AND FLAGELLA-ASSOCIATED PROTEIN 300"/>
    <property type="match status" value="1"/>
</dbReference>
<dbReference type="PANTHER" id="PTHR31078">
    <property type="entry name" value="CILIA- AND FLAGELLA-ASSOCIATED PROTEIN 300"/>
    <property type="match status" value="1"/>
</dbReference>
<evidence type="ECO:0000313" key="8">
    <source>
        <dbReference type="EMBL" id="KAL3313094.1"/>
    </source>
</evidence>
<comment type="function">
    <text evidence="1">Cilium- and flagellum-specific protein that plays a role in axonemal structure organization and motility. May play a role in outer and inner dynein arm assembly.</text>
</comment>
<comment type="similarity">
    <text evidence="3">Belongs to the CFAP300 family.</text>
</comment>
<evidence type="ECO:0000256" key="2">
    <source>
        <dbReference type="ARBA" id="ARBA00004430"/>
    </source>
</evidence>
<reference evidence="8 9" key="1">
    <citation type="submission" date="2024-11" db="EMBL/GenBank/DDBJ databases">
        <title>Adaptive evolution of stress response genes in parasites aligns with host niche diversity.</title>
        <authorList>
            <person name="Hahn C."/>
            <person name="Resl P."/>
        </authorList>
    </citation>
    <scope>NUCLEOTIDE SEQUENCE [LARGE SCALE GENOMIC DNA]</scope>
    <source>
        <strain evidence="8">EGGRZ-B1_66</strain>
        <tissue evidence="8">Body</tissue>
    </source>
</reference>
<dbReference type="Proteomes" id="UP001626550">
    <property type="component" value="Unassembled WGS sequence"/>
</dbReference>
<keyword evidence="5" id="KW-0963">Cytoplasm</keyword>